<accession>A0A1E3SGG8</accession>
<dbReference type="RefSeq" id="WP_069419320.1">
    <property type="nucleotide sequence ID" value="NZ_CBCRZH010000050.1"/>
</dbReference>
<evidence type="ECO:0000313" key="2">
    <source>
        <dbReference type="Proteomes" id="UP000192739"/>
    </source>
</evidence>
<protein>
    <submittedName>
        <fullName evidence="1">Uncharacterized protein</fullName>
    </submittedName>
</protein>
<dbReference type="STRING" id="28445.BHQ20_11795"/>
<dbReference type="EMBL" id="MVHT01000054">
    <property type="protein sequence ID" value="ORB00273.1"/>
    <property type="molecule type" value="Genomic_DNA"/>
</dbReference>
<gene>
    <name evidence="1" type="ORF">BST27_18605</name>
</gene>
<comment type="caution">
    <text evidence="1">The sequence shown here is derived from an EMBL/GenBank/DDBJ whole genome shotgun (WGS) entry which is preliminary data.</text>
</comment>
<sequence>MSHTPDNATTWRDLADALTPQQVAYIEEWERHPELPPRVDGSVKTPEEHQRTLLHVAREFLGSNTAAVMLADVAPPDGGDHRPWQDEGDGTWSRFFVGTVRTMGDVRVIIDGTQYSDGRIERFVTTDSAEGMGSAEARQLAALIIEAADEIDGWAER</sequence>
<name>A0A1E3SGG8_MYCIE</name>
<organism evidence="1 2">
    <name type="scientific">Mycobacterium intermedium</name>
    <dbReference type="NCBI Taxonomy" id="28445"/>
    <lineage>
        <taxon>Bacteria</taxon>
        <taxon>Bacillati</taxon>
        <taxon>Actinomycetota</taxon>
        <taxon>Actinomycetes</taxon>
        <taxon>Mycobacteriales</taxon>
        <taxon>Mycobacteriaceae</taxon>
        <taxon>Mycobacterium</taxon>
        <taxon>Mycobacterium simiae complex</taxon>
    </lineage>
</organism>
<dbReference type="AlphaFoldDB" id="A0A1E3SGG8"/>
<evidence type="ECO:0000313" key="1">
    <source>
        <dbReference type="EMBL" id="ORB00273.1"/>
    </source>
</evidence>
<reference evidence="1 2" key="1">
    <citation type="submission" date="2017-02" db="EMBL/GenBank/DDBJ databases">
        <title>The new phylogeny of genus Mycobacterium.</title>
        <authorList>
            <person name="Tortoli E."/>
            <person name="Trovato A."/>
            <person name="Cirillo D.M."/>
        </authorList>
    </citation>
    <scope>NUCLEOTIDE SEQUENCE [LARGE SCALE GENOMIC DNA]</scope>
    <source>
        <strain evidence="1 2">DSM 44049</strain>
    </source>
</reference>
<proteinExistence type="predicted"/>
<dbReference type="Proteomes" id="UP000192739">
    <property type="component" value="Unassembled WGS sequence"/>
</dbReference>
<keyword evidence="2" id="KW-1185">Reference proteome</keyword>
<dbReference type="OrthoDB" id="4735704at2"/>